<organism evidence="3 4">
    <name type="scientific">Heliothis virescens ascovirus 3g</name>
    <dbReference type="NCBI Taxonomy" id="1246651"/>
    <lineage>
        <taxon>Viruses</taxon>
        <taxon>Varidnaviria</taxon>
        <taxon>Bamfordvirae</taxon>
        <taxon>Nucleocytoviricota</taxon>
        <taxon>Megaviricetes</taxon>
        <taxon>Pimascovirales</taxon>
        <taxon>Pimascovirales incertae sedis</taxon>
        <taxon>Ascoviridae</taxon>
        <taxon>Ascovirus</taxon>
        <taxon>Ascovirus hvav3a</taxon>
    </lineage>
</organism>
<evidence type="ECO:0000259" key="2">
    <source>
        <dbReference type="PROSITE" id="PS51750"/>
    </source>
</evidence>
<proteinExistence type="predicted"/>
<dbReference type="InterPro" id="IPR003497">
    <property type="entry name" value="BRO_N_domain"/>
</dbReference>
<dbReference type="KEGG" id="vg:41900932"/>
<accession>K4NVR3</accession>
<sequence>MGTQLGHSRAAGSEVGFLSRRRTRTLPIKECACANNELFGSCTNKIYLQTSYLPILCYFIIIKMSILKKTYNVSDAKSFELYMFLDDEGNLLFKAKDVAVALEFVNTEQAIRKNVDECDRVTWDKVRSGRADLVTPSNWQPKTTLINESGLYSLVLSSRKPEAKLFKRWVTSEVLPSIHRTGGYNIREGNGTSLAEYDKKLADVQMDAMKLKLELSEAHTTIAKCDTTVSEMKRNYEQQISQYKEREYKLQLQMKDLANAANMTMTQFAVNALLAKDNIEENEQMRQTLTNVSGRVVPEMTEQPHKEEYITGYERTVNGKRRIRMCRSQLNEIEQQDKAIQRYREEVPHGKKPNLSKRYAWLRDSEKFLQLKCPNPVMVWLKVRTARPHMFYGLRYTNKLRTEMEVLDEQELRQKYRTDMEVCKRNRNIHSKMIEEFKALNMCDENDCVEKCLTPSVEAKERINAVIEVIVGDMSKDLTPSTPQRRHSNAGETYSTEQLIHTMNHCQNYFVKNVFNINNYFAHEHGTTALVARTSSL</sequence>
<feature type="coiled-coil region" evidence="1">
    <location>
        <begin position="194"/>
        <end position="253"/>
    </location>
</feature>
<evidence type="ECO:0000313" key="4">
    <source>
        <dbReference type="Proteomes" id="UP000232493"/>
    </source>
</evidence>
<dbReference type="SMART" id="SM01040">
    <property type="entry name" value="Bro-N"/>
    <property type="match status" value="1"/>
</dbReference>
<protein>
    <submittedName>
        <fullName evidence="3">Bro18</fullName>
    </submittedName>
</protein>
<reference evidence="3 4" key="1">
    <citation type="journal article" date="2012" name="J. Virol.">
        <title>Genomic Sequence of Heliothis virescens Ascovirus 3g Isolated from Spodoptera exigua.</title>
        <authorList>
            <person name="Huang G.H."/>
            <person name="Wang Y.S."/>
            <person name="Wang X."/>
            <person name="Garretson T.A."/>
            <person name="Dai L.Y."/>
            <person name="Zhang C.X."/>
            <person name="Cheng X.W."/>
        </authorList>
    </citation>
    <scope>NUCLEOTIDE SEQUENCE [LARGE SCALE GENOMIC DNA]</scope>
    <source>
        <strain evidence="3">5a</strain>
    </source>
</reference>
<dbReference type="PANTHER" id="PTHR36180">
    <property type="entry name" value="DNA-BINDING PROTEIN-RELATED-RELATED"/>
    <property type="match status" value="1"/>
</dbReference>
<keyword evidence="1" id="KW-0175">Coiled coil</keyword>
<dbReference type="EMBL" id="JX491653">
    <property type="protein sequence ID" value="AFV50391.1"/>
    <property type="molecule type" value="Genomic_DNA"/>
</dbReference>
<dbReference type="RefSeq" id="YP_009702132.1">
    <property type="nucleotide sequence ID" value="NC_044939.1"/>
</dbReference>
<dbReference type="GeneID" id="41900932"/>
<dbReference type="PANTHER" id="PTHR36180:SF2">
    <property type="entry name" value="BRO FAMILY PROTEIN"/>
    <property type="match status" value="1"/>
</dbReference>
<dbReference type="Proteomes" id="UP000232493">
    <property type="component" value="Segment"/>
</dbReference>
<name>K4NVR3_9VIRU</name>
<dbReference type="Pfam" id="PF02498">
    <property type="entry name" value="Bro-N"/>
    <property type="match status" value="1"/>
</dbReference>
<feature type="domain" description="Bro-N" evidence="2">
    <location>
        <begin position="76"/>
        <end position="182"/>
    </location>
</feature>
<evidence type="ECO:0000313" key="3">
    <source>
        <dbReference type="EMBL" id="AFV50391.1"/>
    </source>
</evidence>
<evidence type="ECO:0000256" key="1">
    <source>
        <dbReference type="SAM" id="Coils"/>
    </source>
</evidence>
<dbReference type="PROSITE" id="PS51750">
    <property type="entry name" value="BRO_N"/>
    <property type="match status" value="1"/>
</dbReference>